<proteinExistence type="predicted"/>
<dbReference type="Pfam" id="PF06094">
    <property type="entry name" value="GGACT"/>
    <property type="match status" value="1"/>
</dbReference>
<dbReference type="AlphaFoldDB" id="A0A1H4GZG6"/>
<sequence length="154" mass="17638">MANSNRRRWVMLALAVTLLLPPAWFWYNLLSPWGYTAPAGLAAIAPDRQHRLFVYGTLTHGWVRWLVTGEQIVSTPARLPGFRREGLDLVTEPTAVTQGELLEVAPTSLRRLDRYERLGIRYERVRLTLEDGKEAWVYTRIKQPPAGTEPTLTR</sequence>
<dbReference type="InterPro" id="IPR009288">
    <property type="entry name" value="AIG2-like_dom"/>
</dbReference>
<keyword evidence="3" id="KW-1185">Reference proteome</keyword>
<protein>
    <submittedName>
        <fullName evidence="2">Uncharacterized conserved protein YtfP, gamma-glutamylcyclotransferase (GGCT)/AIG2-like family</fullName>
    </submittedName>
</protein>
<reference evidence="3" key="1">
    <citation type="submission" date="2016-10" db="EMBL/GenBank/DDBJ databases">
        <authorList>
            <person name="Varghese N."/>
            <person name="Submissions S."/>
        </authorList>
    </citation>
    <scope>NUCLEOTIDE SEQUENCE [LARGE SCALE GENOMIC DNA]</scope>
    <source>
        <strain evidence="3">DSM 11526</strain>
    </source>
</reference>
<dbReference type="InterPro" id="IPR013024">
    <property type="entry name" value="GGCT-like"/>
</dbReference>
<dbReference type="Proteomes" id="UP000242469">
    <property type="component" value="Unassembled WGS sequence"/>
</dbReference>
<evidence type="ECO:0000313" key="3">
    <source>
        <dbReference type="Proteomes" id="UP000242469"/>
    </source>
</evidence>
<organism evidence="2 3">
    <name type="scientific">Marinobacterium iners DSM 11526</name>
    <dbReference type="NCBI Taxonomy" id="1122198"/>
    <lineage>
        <taxon>Bacteria</taxon>
        <taxon>Pseudomonadati</taxon>
        <taxon>Pseudomonadota</taxon>
        <taxon>Gammaproteobacteria</taxon>
        <taxon>Oceanospirillales</taxon>
        <taxon>Oceanospirillaceae</taxon>
        <taxon>Marinobacterium</taxon>
    </lineage>
</organism>
<dbReference type="RefSeq" id="WP_254775071.1">
    <property type="nucleotide sequence ID" value="NZ_FNRJ01000023.1"/>
</dbReference>
<evidence type="ECO:0000313" key="2">
    <source>
        <dbReference type="EMBL" id="SEB14876.1"/>
    </source>
</evidence>
<accession>A0A1H4GZG6</accession>
<evidence type="ECO:0000259" key="1">
    <source>
        <dbReference type="Pfam" id="PF06094"/>
    </source>
</evidence>
<dbReference type="GO" id="GO:0016740">
    <property type="term" value="F:transferase activity"/>
    <property type="evidence" value="ECO:0007669"/>
    <property type="project" value="UniProtKB-KW"/>
</dbReference>
<dbReference type="InterPro" id="IPR036568">
    <property type="entry name" value="GGCT-like_sf"/>
</dbReference>
<name>A0A1H4GZG6_9GAMM</name>
<dbReference type="STRING" id="1122198.SAMN02745729_12313"/>
<dbReference type="CDD" id="cd06661">
    <property type="entry name" value="GGCT_like"/>
    <property type="match status" value="1"/>
</dbReference>
<feature type="domain" description="Gamma-glutamylcyclotransferase AIG2-like" evidence="1">
    <location>
        <begin position="52"/>
        <end position="142"/>
    </location>
</feature>
<keyword evidence="2" id="KW-0808">Transferase</keyword>
<dbReference type="EMBL" id="FNRJ01000023">
    <property type="protein sequence ID" value="SEB14876.1"/>
    <property type="molecule type" value="Genomic_DNA"/>
</dbReference>
<dbReference type="SUPFAM" id="SSF110857">
    <property type="entry name" value="Gamma-glutamyl cyclotransferase-like"/>
    <property type="match status" value="1"/>
</dbReference>
<dbReference type="Gene3D" id="3.10.490.10">
    <property type="entry name" value="Gamma-glutamyl cyclotransferase-like"/>
    <property type="match status" value="1"/>
</dbReference>
<gene>
    <name evidence="2" type="ORF">SAMN02745729_12313</name>
</gene>